<keyword evidence="3" id="KW-1003">Cell membrane</keyword>
<keyword evidence="4 7" id="KW-0812">Transmembrane</keyword>
<evidence type="ECO:0000313" key="10">
    <source>
        <dbReference type="Proteomes" id="UP000029482"/>
    </source>
</evidence>
<feature type="domain" description="ABC transmembrane type-1" evidence="8">
    <location>
        <begin position="97"/>
        <end position="313"/>
    </location>
</feature>
<evidence type="ECO:0000259" key="8">
    <source>
        <dbReference type="PROSITE" id="PS50928"/>
    </source>
</evidence>
<dbReference type="InterPro" id="IPR035906">
    <property type="entry name" value="MetI-like_sf"/>
</dbReference>
<dbReference type="AlphaFoldDB" id="A0A089YUY1"/>
<dbReference type="Pfam" id="PF00528">
    <property type="entry name" value="BPD_transp_1"/>
    <property type="match status" value="1"/>
</dbReference>
<dbReference type="PANTHER" id="PTHR43163">
    <property type="entry name" value="DIPEPTIDE TRANSPORT SYSTEM PERMEASE PROTEIN DPPB-RELATED"/>
    <property type="match status" value="1"/>
</dbReference>
<organism evidence="9 10">
    <name type="scientific">Streptomyces glaucescens</name>
    <dbReference type="NCBI Taxonomy" id="1907"/>
    <lineage>
        <taxon>Bacteria</taxon>
        <taxon>Bacillati</taxon>
        <taxon>Actinomycetota</taxon>
        <taxon>Actinomycetes</taxon>
        <taxon>Kitasatosporales</taxon>
        <taxon>Streptomycetaceae</taxon>
        <taxon>Streptomyces</taxon>
    </lineage>
</organism>
<dbReference type="Gene3D" id="1.10.3720.10">
    <property type="entry name" value="MetI-like"/>
    <property type="match status" value="1"/>
</dbReference>
<reference evidence="10" key="1">
    <citation type="journal article" date="2015" name="J. Biotechnol.">
        <title>Complete genome sequence of the actinobacterium Streptomyces glaucescens GLA.O (DSM 40922) consisting of a linear chromosome and one linear plasmid.</title>
        <authorList>
            <person name="Ortseifen V."/>
            <person name="Winkler A."/>
            <person name="Albersmeier A."/>
            <person name="Wendler S."/>
            <person name="Puhler A."/>
            <person name="Kalinowski J."/>
            <person name="Ruckert C."/>
        </authorList>
    </citation>
    <scope>NUCLEOTIDE SEQUENCE [LARGE SCALE GENOMIC DNA]</scope>
    <source>
        <strain evidence="10">DSM 40922 / GLA O</strain>
    </source>
</reference>
<dbReference type="eggNOG" id="COG0601">
    <property type="taxonomic scope" value="Bacteria"/>
</dbReference>
<evidence type="ECO:0000256" key="6">
    <source>
        <dbReference type="ARBA" id="ARBA00023136"/>
    </source>
</evidence>
<dbReference type="OrthoDB" id="9778910at2"/>
<comment type="subcellular location">
    <subcellularLocation>
        <location evidence="1 7">Cell membrane</location>
        <topology evidence="1 7">Multi-pass membrane protein</topology>
    </subcellularLocation>
</comment>
<dbReference type="PANTHER" id="PTHR43163:SF7">
    <property type="entry name" value="DIPEPTIDE-TRANSPORT INTEGRAL MEMBRANE PROTEIN ABC TRANSPORTER DPPB-RELATED"/>
    <property type="match status" value="1"/>
</dbReference>
<dbReference type="Proteomes" id="UP000029482">
    <property type="component" value="Chromosome"/>
</dbReference>
<feature type="transmembrane region" description="Helical" evidence="7">
    <location>
        <begin position="190"/>
        <end position="209"/>
    </location>
</feature>
<dbReference type="InterPro" id="IPR000515">
    <property type="entry name" value="MetI-like"/>
</dbReference>
<keyword evidence="2 7" id="KW-0813">Transport</keyword>
<keyword evidence="5 7" id="KW-1133">Transmembrane helix</keyword>
<name>A0A089YUY1_STRGA</name>
<feature type="transmembrane region" description="Helical" evidence="7">
    <location>
        <begin position="249"/>
        <end position="274"/>
    </location>
</feature>
<evidence type="ECO:0000256" key="4">
    <source>
        <dbReference type="ARBA" id="ARBA00022692"/>
    </source>
</evidence>
<evidence type="ECO:0000256" key="2">
    <source>
        <dbReference type="ARBA" id="ARBA00022448"/>
    </source>
</evidence>
<evidence type="ECO:0000313" key="9">
    <source>
        <dbReference type="EMBL" id="AIR97415.1"/>
    </source>
</evidence>
<keyword evidence="6 7" id="KW-0472">Membrane</keyword>
<evidence type="ECO:0000256" key="7">
    <source>
        <dbReference type="RuleBase" id="RU363032"/>
    </source>
</evidence>
<dbReference type="EMBL" id="CP009438">
    <property type="protein sequence ID" value="AIR97415.1"/>
    <property type="molecule type" value="Genomic_DNA"/>
</dbReference>
<dbReference type="HOGENOM" id="CLU_036879_1_2_11"/>
<feature type="transmembrane region" description="Helical" evidence="7">
    <location>
        <begin position="294"/>
        <end position="317"/>
    </location>
</feature>
<keyword evidence="10" id="KW-1185">Reference proteome</keyword>
<feature type="transmembrane region" description="Helical" evidence="7">
    <location>
        <begin position="136"/>
        <end position="157"/>
    </location>
</feature>
<evidence type="ECO:0000256" key="3">
    <source>
        <dbReference type="ARBA" id="ARBA00022475"/>
    </source>
</evidence>
<dbReference type="GO" id="GO:0055085">
    <property type="term" value="P:transmembrane transport"/>
    <property type="evidence" value="ECO:0007669"/>
    <property type="project" value="InterPro"/>
</dbReference>
<dbReference type="STRING" id="1907.SGLAU_07000"/>
<dbReference type="SUPFAM" id="SSF161098">
    <property type="entry name" value="MetI-like"/>
    <property type="match status" value="1"/>
</dbReference>
<dbReference type="RefSeq" id="WP_043499292.1">
    <property type="nucleotide sequence ID" value="NZ_CP009438.1"/>
</dbReference>
<dbReference type="GO" id="GO:0005886">
    <property type="term" value="C:plasma membrane"/>
    <property type="evidence" value="ECO:0007669"/>
    <property type="project" value="UniProtKB-SubCell"/>
</dbReference>
<accession>A0A089YUY1</accession>
<feature type="transmembrane region" description="Helical" evidence="7">
    <location>
        <begin position="103"/>
        <end position="124"/>
    </location>
</feature>
<gene>
    <name evidence="9" type="primary">oppB1</name>
    <name evidence="9" type="ORF">SGLAU_07000</name>
</gene>
<proteinExistence type="inferred from homology"/>
<evidence type="ECO:0000256" key="1">
    <source>
        <dbReference type="ARBA" id="ARBA00004651"/>
    </source>
</evidence>
<protein>
    <submittedName>
        <fullName evidence="9">Peptide ABC transporter permease</fullName>
    </submittedName>
</protein>
<sequence>MPTSPAIRLTRALLLLLVSTFLCYLISSAALDPRAWFEERTPRPPAAVVDRRLAELGLDDRQPVTERFARWSWRALHGDLGRTLDGTPVGEEFARRAGVTARLLLVGTVAGTVLGVLAGVWAAVRRGRLPDRALTVFSFAVLAVPPFVLGLLLQAGALTVNDAAGRTVIRYTGERTPGLQGGPVTQLRDALVHLALPTVSVALGAIALYSRYQRAATLDVLGAEHLRTAQAKGLTPGRALLRHGLRISLIPLTTVFSFGFLALFTGAVFTEQVFGWHGLGSWFVDAVHTGDVHAAVAVEVFAAALVLLAGLLGDALHRALDPRVRRR</sequence>
<dbReference type="KEGG" id="sgu:SGLAU_07000"/>
<dbReference type="CDD" id="cd06261">
    <property type="entry name" value="TM_PBP2"/>
    <property type="match status" value="1"/>
</dbReference>
<comment type="similarity">
    <text evidence="7">Belongs to the binding-protein-dependent transport system permease family.</text>
</comment>
<evidence type="ECO:0000256" key="5">
    <source>
        <dbReference type="ARBA" id="ARBA00022989"/>
    </source>
</evidence>
<dbReference type="PROSITE" id="PS50928">
    <property type="entry name" value="ABC_TM1"/>
    <property type="match status" value="1"/>
</dbReference>